<dbReference type="EMBL" id="LT629704">
    <property type="protein sequence ID" value="SDM96503.1"/>
    <property type="molecule type" value="Genomic_DNA"/>
</dbReference>
<organism evidence="2 3">
    <name type="scientific">Pseudomonas antarctica</name>
    <dbReference type="NCBI Taxonomy" id="219572"/>
    <lineage>
        <taxon>Bacteria</taxon>
        <taxon>Pseudomonadati</taxon>
        <taxon>Pseudomonadota</taxon>
        <taxon>Gammaproteobacteria</taxon>
        <taxon>Pseudomonadales</taxon>
        <taxon>Pseudomonadaceae</taxon>
        <taxon>Pseudomonas</taxon>
    </lineage>
</organism>
<gene>
    <name evidence="1" type="ORF">PSAN_24280</name>
    <name evidence="2" type="ORF">SAMN04490179_1822</name>
</gene>
<proteinExistence type="predicted"/>
<reference evidence="2 3" key="2">
    <citation type="submission" date="2016-10" db="EMBL/GenBank/DDBJ databases">
        <authorList>
            <person name="de Groot N.N."/>
        </authorList>
    </citation>
    <scope>NUCLEOTIDE SEQUENCE [LARGE SCALE GENOMIC DNA]</scope>
    <source>
        <strain evidence="2 3">BS2772</strain>
    </source>
</reference>
<keyword evidence="4" id="KW-1185">Reference proteome</keyword>
<reference evidence="1 4" key="1">
    <citation type="submission" date="2015-01" db="EMBL/GenBank/DDBJ databases">
        <title>Genome Sequence of Pseudomonas antarctica CMS 35.</title>
        <authorList>
            <person name="Voget S."/>
            <person name="Chow J."/>
            <person name="Daniel R."/>
            <person name="Streit W."/>
        </authorList>
    </citation>
    <scope>NUCLEOTIDE SEQUENCE [LARGE SCALE GENOMIC DNA]</scope>
    <source>
        <strain evidence="1 4">CMS 35</strain>
    </source>
</reference>
<evidence type="ECO:0000313" key="1">
    <source>
        <dbReference type="EMBL" id="KAF2410005.1"/>
    </source>
</evidence>
<protein>
    <submittedName>
        <fullName evidence="2">Uncharacterized protein</fullName>
    </submittedName>
</protein>
<dbReference type="AlphaFoldDB" id="A0A1G9XJQ3"/>
<dbReference type="Proteomes" id="UP000748067">
    <property type="component" value="Unassembled WGS sequence"/>
</dbReference>
<sequence length="75" mass="8678">MLTFNTLWKNHSEIFGDAAPCRTNGAKNFSDQRATRPDGYQLAHFQITLVTNSWFPALPTFGYRPNRRFQPSDRT</sequence>
<name>A0A1G9XJQ3_9PSED</name>
<evidence type="ECO:0000313" key="2">
    <source>
        <dbReference type="EMBL" id="SDM96503.1"/>
    </source>
</evidence>
<accession>A0A1G9XJQ3</accession>
<evidence type="ECO:0000313" key="4">
    <source>
        <dbReference type="Proteomes" id="UP000748067"/>
    </source>
</evidence>
<dbReference type="Proteomes" id="UP000182470">
    <property type="component" value="Chromosome I"/>
</dbReference>
<evidence type="ECO:0000313" key="3">
    <source>
        <dbReference type="Proteomes" id="UP000182470"/>
    </source>
</evidence>
<dbReference type="EMBL" id="JXDI01000001">
    <property type="protein sequence ID" value="KAF2410005.1"/>
    <property type="molecule type" value="Genomic_DNA"/>
</dbReference>